<protein>
    <recommendedName>
        <fullName evidence="4">Zinc finger GRF-type domain-containing protein</fullName>
    </recommendedName>
</protein>
<dbReference type="HOGENOM" id="CLU_140614_0_0_1"/>
<feature type="coiled-coil region" evidence="1">
    <location>
        <begin position="58"/>
        <end position="99"/>
    </location>
</feature>
<sequence length="112" mass="12791">MMSSSSEVQYGGGDRGFPTKCDCGLRVVPLLLKTQENPGRLFYRCISKKDVEDAIPKLEIIDREITKTKTEVEELRTLIEDLKKDVARSQIEIRNWKALKAVCLLCVLWLCC</sequence>
<evidence type="ECO:0008006" key="4">
    <source>
        <dbReference type="Google" id="ProtNLM"/>
    </source>
</evidence>
<proteinExistence type="predicted"/>
<accession>A0A0D3A8W7</accession>
<keyword evidence="1" id="KW-0175">Coiled coil</keyword>
<reference evidence="2" key="2">
    <citation type="submission" date="2015-03" db="UniProtKB">
        <authorList>
            <consortium name="EnsemblPlants"/>
        </authorList>
    </citation>
    <scope>IDENTIFICATION</scope>
</reference>
<dbReference type="Proteomes" id="UP000032141">
    <property type="component" value="Chromosome C1"/>
</dbReference>
<evidence type="ECO:0000313" key="3">
    <source>
        <dbReference type="Proteomes" id="UP000032141"/>
    </source>
</evidence>
<dbReference type="AlphaFoldDB" id="A0A0D3A8W7"/>
<reference evidence="2 3" key="1">
    <citation type="journal article" date="2014" name="Genome Biol.">
        <title>Transcriptome and methylome profiling reveals relics of genome dominance in the mesopolyploid Brassica oleracea.</title>
        <authorList>
            <person name="Parkin I.A."/>
            <person name="Koh C."/>
            <person name="Tang H."/>
            <person name="Robinson S.J."/>
            <person name="Kagale S."/>
            <person name="Clarke W.E."/>
            <person name="Town C.D."/>
            <person name="Nixon J."/>
            <person name="Krishnakumar V."/>
            <person name="Bidwell S.L."/>
            <person name="Denoeud F."/>
            <person name="Belcram H."/>
            <person name="Links M.G."/>
            <person name="Just J."/>
            <person name="Clarke C."/>
            <person name="Bender T."/>
            <person name="Huebert T."/>
            <person name="Mason A.S."/>
            <person name="Pires J.C."/>
            <person name="Barker G."/>
            <person name="Moore J."/>
            <person name="Walley P.G."/>
            <person name="Manoli S."/>
            <person name="Batley J."/>
            <person name="Edwards D."/>
            <person name="Nelson M.N."/>
            <person name="Wang X."/>
            <person name="Paterson A.H."/>
            <person name="King G."/>
            <person name="Bancroft I."/>
            <person name="Chalhoub B."/>
            <person name="Sharpe A.G."/>
        </authorList>
    </citation>
    <scope>NUCLEOTIDE SEQUENCE</scope>
    <source>
        <strain evidence="2 3">cv. TO1000</strain>
    </source>
</reference>
<name>A0A0D3A8W7_BRAOL</name>
<keyword evidence="3" id="KW-1185">Reference proteome</keyword>
<dbReference type="Gramene" id="Bo1g071030.1">
    <property type="protein sequence ID" value="Bo1g071030.1"/>
    <property type="gene ID" value="Bo1g071030"/>
</dbReference>
<evidence type="ECO:0000256" key="1">
    <source>
        <dbReference type="SAM" id="Coils"/>
    </source>
</evidence>
<organism evidence="2 3">
    <name type="scientific">Brassica oleracea var. oleracea</name>
    <dbReference type="NCBI Taxonomy" id="109376"/>
    <lineage>
        <taxon>Eukaryota</taxon>
        <taxon>Viridiplantae</taxon>
        <taxon>Streptophyta</taxon>
        <taxon>Embryophyta</taxon>
        <taxon>Tracheophyta</taxon>
        <taxon>Spermatophyta</taxon>
        <taxon>Magnoliopsida</taxon>
        <taxon>eudicotyledons</taxon>
        <taxon>Gunneridae</taxon>
        <taxon>Pentapetalae</taxon>
        <taxon>rosids</taxon>
        <taxon>malvids</taxon>
        <taxon>Brassicales</taxon>
        <taxon>Brassicaceae</taxon>
        <taxon>Brassiceae</taxon>
        <taxon>Brassica</taxon>
    </lineage>
</organism>
<dbReference type="EnsemblPlants" id="Bo1g071030.1">
    <property type="protein sequence ID" value="Bo1g071030.1"/>
    <property type="gene ID" value="Bo1g071030"/>
</dbReference>
<evidence type="ECO:0000313" key="2">
    <source>
        <dbReference type="EnsemblPlants" id="Bo1g071030.1"/>
    </source>
</evidence>